<organism evidence="2">
    <name type="scientific">Nothobranchius korthausae</name>
    <dbReference type="NCBI Taxonomy" id="1143690"/>
    <lineage>
        <taxon>Eukaryota</taxon>
        <taxon>Metazoa</taxon>
        <taxon>Chordata</taxon>
        <taxon>Craniata</taxon>
        <taxon>Vertebrata</taxon>
        <taxon>Euteleostomi</taxon>
        <taxon>Actinopterygii</taxon>
        <taxon>Neopterygii</taxon>
        <taxon>Teleostei</taxon>
        <taxon>Neoteleostei</taxon>
        <taxon>Acanthomorphata</taxon>
        <taxon>Ovalentaria</taxon>
        <taxon>Atherinomorphae</taxon>
        <taxon>Cyprinodontiformes</taxon>
        <taxon>Nothobranchiidae</taxon>
        <taxon>Nothobranchius</taxon>
    </lineage>
</organism>
<feature type="non-terminal residue" evidence="2">
    <location>
        <position position="72"/>
    </location>
</feature>
<feature type="compositionally biased region" description="Polar residues" evidence="1">
    <location>
        <begin position="13"/>
        <end position="28"/>
    </location>
</feature>
<reference evidence="2" key="2">
    <citation type="submission" date="2016-06" db="EMBL/GenBank/DDBJ databases">
        <title>The genome of a short-lived fish provides insights into sex chromosome evolution and the genetic control of aging.</title>
        <authorList>
            <person name="Reichwald K."/>
            <person name="Felder M."/>
            <person name="Petzold A."/>
            <person name="Koch P."/>
            <person name="Groth M."/>
            <person name="Platzer M."/>
        </authorList>
    </citation>
    <scope>NUCLEOTIDE SEQUENCE</scope>
    <source>
        <tissue evidence="2">Brain</tissue>
    </source>
</reference>
<feature type="region of interest" description="Disordered" evidence="1">
    <location>
        <begin position="1"/>
        <end position="32"/>
    </location>
</feature>
<reference evidence="2" key="1">
    <citation type="submission" date="2016-05" db="EMBL/GenBank/DDBJ databases">
        <authorList>
            <person name="Lavstsen T."/>
            <person name="Jespersen J.S."/>
        </authorList>
    </citation>
    <scope>NUCLEOTIDE SEQUENCE</scope>
    <source>
        <tissue evidence="2">Brain</tissue>
    </source>
</reference>
<sequence length="72" mass="7901">RRRTSRESAASSCWNARTSWRGASTRSAPSRLRTGPGWVMSTLSFRDSSSSWRRETILVTRPGAGTAATEPS</sequence>
<name>A0A1A8G3B0_9TELE</name>
<proteinExistence type="predicted"/>
<dbReference type="AlphaFoldDB" id="A0A1A8G3B0"/>
<accession>A0A1A8G3B0</accession>
<feature type="non-terminal residue" evidence="2">
    <location>
        <position position="1"/>
    </location>
</feature>
<evidence type="ECO:0000313" key="2">
    <source>
        <dbReference type="EMBL" id="SBQ65707.1"/>
    </source>
</evidence>
<protein>
    <submittedName>
        <fullName evidence="2">Crystallin, beta A2</fullName>
    </submittedName>
</protein>
<evidence type="ECO:0000256" key="1">
    <source>
        <dbReference type="SAM" id="MobiDB-lite"/>
    </source>
</evidence>
<gene>
    <name evidence="2" type="primary">CRYBA2</name>
</gene>
<dbReference type="EMBL" id="HAEB01019180">
    <property type="protein sequence ID" value="SBQ65707.1"/>
    <property type="molecule type" value="Transcribed_RNA"/>
</dbReference>